<proteinExistence type="inferred from homology"/>
<dbReference type="Pfam" id="PF06495">
    <property type="entry name" value="Transformer"/>
    <property type="match status" value="1"/>
</dbReference>
<dbReference type="PROSITE" id="PS00028">
    <property type="entry name" value="ZINC_FINGER_C2H2_1"/>
    <property type="match status" value="4"/>
</dbReference>
<keyword evidence="21" id="KW-1185">Reference proteome</keyword>
<keyword evidence="6 15" id="KW-0863">Zinc-finger</keyword>
<dbReference type="SUPFAM" id="SSF57667">
    <property type="entry name" value="beta-beta-alpha zinc fingers"/>
    <property type="match status" value="2"/>
</dbReference>
<evidence type="ECO:0000256" key="14">
    <source>
        <dbReference type="ARBA" id="ARBA00037948"/>
    </source>
</evidence>
<feature type="domain" description="ZAD" evidence="19">
    <location>
        <begin position="4"/>
        <end position="85"/>
    </location>
</feature>
<evidence type="ECO:0000256" key="3">
    <source>
        <dbReference type="ARBA" id="ARBA00016053"/>
    </source>
</evidence>
<dbReference type="SMART" id="SM00868">
    <property type="entry name" value="zf-AD"/>
    <property type="match status" value="1"/>
</dbReference>
<feature type="compositionally biased region" description="Basic residues" evidence="17">
    <location>
        <begin position="356"/>
        <end position="369"/>
    </location>
</feature>
<keyword evidence="8 16" id="KW-0862">Zinc</keyword>
<keyword evidence="12" id="KW-0804">Transcription</keyword>
<evidence type="ECO:0000256" key="6">
    <source>
        <dbReference type="ARBA" id="ARBA00022771"/>
    </source>
</evidence>
<dbReference type="GO" id="GO:0000978">
    <property type="term" value="F:RNA polymerase II cis-regulatory region sequence-specific DNA binding"/>
    <property type="evidence" value="ECO:0007669"/>
    <property type="project" value="TreeGrafter"/>
</dbReference>
<dbReference type="InterPro" id="IPR013087">
    <property type="entry name" value="Znf_C2H2_type"/>
</dbReference>
<keyword evidence="7" id="KW-0221">Differentiation</keyword>
<dbReference type="InterPro" id="IPR012934">
    <property type="entry name" value="Znf_AD"/>
</dbReference>
<feature type="domain" description="C2H2-type" evidence="18">
    <location>
        <begin position="132"/>
        <end position="163"/>
    </location>
</feature>
<evidence type="ECO:0000256" key="1">
    <source>
        <dbReference type="ARBA" id="ARBA00004324"/>
    </source>
</evidence>
<dbReference type="GO" id="GO:0046660">
    <property type="term" value="P:female sex differentiation"/>
    <property type="evidence" value="ECO:0007669"/>
    <property type="project" value="InterPro"/>
</dbReference>
<dbReference type="InParanoid" id="B4J1D8"/>
<feature type="compositionally biased region" description="Basic and acidic residues" evidence="17">
    <location>
        <begin position="267"/>
        <end position="305"/>
    </location>
</feature>
<dbReference type="PROSITE" id="PS51915">
    <property type="entry name" value="ZAD"/>
    <property type="match status" value="1"/>
</dbReference>
<feature type="binding site" evidence="16">
    <location>
        <position position="58"/>
    </location>
    <ligand>
        <name>Zn(2+)</name>
        <dbReference type="ChEBI" id="CHEBI:29105"/>
    </ligand>
</feature>
<evidence type="ECO:0000256" key="8">
    <source>
        <dbReference type="ARBA" id="ARBA00022833"/>
    </source>
</evidence>
<dbReference type="PANTHER" id="PTHR24388">
    <property type="entry name" value="ZINC FINGER PROTEIN"/>
    <property type="match status" value="1"/>
</dbReference>
<dbReference type="SUPFAM" id="SSF57716">
    <property type="entry name" value="Glucocorticoid receptor-like (DNA-binding domain)"/>
    <property type="match status" value="1"/>
</dbReference>
<dbReference type="PROSITE" id="PS50157">
    <property type="entry name" value="ZINC_FINGER_C2H2_2"/>
    <property type="match status" value="4"/>
</dbReference>
<dbReference type="Gene3D" id="3.30.160.60">
    <property type="entry name" value="Classic Zinc Finger"/>
    <property type="match status" value="3"/>
</dbReference>
<protein>
    <recommendedName>
        <fullName evidence="3">Female-specific protein transformer</fullName>
    </recommendedName>
</protein>
<keyword evidence="10" id="KW-0805">Transcription regulation</keyword>
<keyword evidence="11" id="KW-0238">DNA-binding</keyword>
<dbReference type="EMBL" id="CH916366">
    <property type="protein sequence ID" value="EDV95829.1"/>
    <property type="molecule type" value="Genomic_DNA"/>
</dbReference>
<dbReference type="Proteomes" id="UP000001070">
    <property type="component" value="Unassembled WGS sequence"/>
</dbReference>
<dbReference type="SMART" id="SM00355">
    <property type="entry name" value="ZnF_C2H2"/>
    <property type="match status" value="4"/>
</dbReference>
<evidence type="ECO:0000256" key="15">
    <source>
        <dbReference type="PROSITE-ProRule" id="PRU00042"/>
    </source>
</evidence>
<dbReference type="GO" id="GO:0008270">
    <property type="term" value="F:zinc ion binding"/>
    <property type="evidence" value="ECO:0007669"/>
    <property type="project" value="UniProtKB-UniRule"/>
</dbReference>
<sequence>MEAEMCRICLNDTVTLVEIFARREQTHKANPEPSLAEMLNECADCHIKFNDSLPQQICLNCVLSAQNAFRFKRKCEQSYQQLRANREERQKRAAIKTPTKKVPSKKELLDVLDIKQEHEIKVEPASSETPLYKCAYCSKTFDHLSILSLHKKWHAENHHGKRVVGPKLSKMESKSKICSICNKKCKTISLLRKHLCSHSDARPFACTQCPTSFQFNSHLKRHMRGHTGERPYQCPFCPQTFARSDYCRGHMDKTHSGLTFTGKLMRRPRERERAKEREKEKLPYFTDVGRERDRTRNLRQHRTERSPTPPPPPARRQRLRSRSHSPQTSNRQRRRSRSAERSQRNSRNMRHASSYTHRRRSRSRSRSRTPRIITVPVPVPATGYPYAYGWPRQPHFNAMFAPMPFAMHPPRPLNPYFAPYPRAPPPPSFRYRFPPAIRPHARYSYRNDRQQQQQPK</sequence>
<comment type="similarity">
    <text evidence="2">Belongs to the krueppel C2H2-type zinc-finger protein family.</text>
</comment>
<comment type="similarity">
    <text evidence="14">Belongs to the snail C2H2-type zinc-finger protein family.</text>
</comment>
<dbReference type="InterPro" id="IPR010519">
    <property type="entry name" value="Tra"/>
</dbReference>
<reference evidence="20 21" key="1">
    <citation type="journal article" date="2007" name="Nature">
        <title>Evolution of genes and genomes on the Drosophila phylogeny.</title>
        <authorList>
            <consortium name="Drosophila 12 Genomes Consortium"/>
            <person name="Clark A.G."/>
            <person name="Eisen M.B."/>
            <person name="Smith D.R."/>
            <person name="Bergman C.M."/>
            <person name="Oliver B."/>
            <person name="Markow T.A."/>
            <person name="Kaufman T.C."/>
            <person name="Kellis M."/>
            <person name="Gelbart W."/>
            <person name="Iyer V.N."/>
            <person name="Pollard D.A."/>
            <person name="Sackton T.B."/>
            <person name="Larracuente A.M."/>
            <person name="Singh N.D."/>
            <person name="Abad J.P."/>
            <person name="Abt D.N."/>
            <person name="Adryan B."/>
            <person name="Aguade M."/>
            <person name="Akashi H."/>
            <person name="Anderson W.W."/>
            <person name="Aquadro C.F."/>
            <person name="Ardell D.H."/>
            <person name="Arguello R."/>
            <person name="Artieri C.G."/>
            <person name="Barbash D.A."/>
            <person name="Barker D."/>
            <person name="Barsanti P."/>
            <person name="Batterham P."/>
            <person name="Batzoglou S."/>
            <person name="Begun D."/>
            <person name="Bhutkar A."/>
            <person name="Blanco E."/>
            <person name="Bosak S.A."/>
            <person name="Bradley R.K."/>
            <person name="Brand A.D."/>
            <person name="Brent M.R."/>
            <person name="Brooks A.N."/>
            <person name="Brown R.H."/>
            <person name="Butlin R.K."/>
            <person name="Caggese C."/>
            <person name="Calvi B.R."/>
            <person name="Bernardo de Carvalho A."/>
            <person name="Caspi A."/>
            <person name="Castrezana S."/>
            <person name="Celniker S.E."/>
            <person name="Chang J.L."/>
            <person name="Chapple C."/>
            <person name="Chatterji S."/>
            <person name="Chinwalla A."/>
            <person name="Civetta A."/>
            <person name="Clifton S.W."/>
            <person name="Comeron J.M."/>
            <person name="Costello J.C."/>
            <person name="Coyne J.A."/>
            <person name="Daub J."/>
            <person name="David R.G."/>
            <person name="Delcher A.L."/>
            <person name="Delehaunty K."/>
            <person name="Do C.B."/>
            <person name="Ebling H."/>
            <person name="Edwards K."/>
            <person name="Eickbush T."/>
            <person name="Evans J.D."/>
            <person name="Filipski A."/>
            <person name="Findeiss S."/>
            <person name="Freyhult E."/>
            <person name="Fulton L."/>
            <person name="Fulton R."/>
            <person name="Garcia A.C."/>
            <person name="Gardiner A."/>
            <person name="Garfield D.A."/>
            <person name="Garvin B.E."/>
            <person name="Gibson G."/>
            <person name="Gilbert D."/>
            <person name="Gnerre S."/>
            <person name="Godfrey J."/>
            <person name="Good R."/>
            <person name="Gotea V."/>
            <person name="Gravely B."/>
            <person name="Greenberg A.J."/>
            <person name="Griffiths-Jones S."/>
            <person name="Gross S."/>
            <person name="Guigo R."/>
            <person name="Gustafson E.A."/>
            <person name="Haerty W."/>
            <person name="Hahn M.W."/>
            <person name="Halligan D.L."/>
            <person name="Halpern A.L."/>
            <person name="Halter G.M."/>
            <person name="Han M.V."/>
            <person name="Heger A."/>
            <person name="Hillier L."/>
            <person name="Hinrichs A.S."/>
            <person name="Holmes I."/>
            <person name="Hoskins R.A."/>
            <person name="Hubisz M.J."/>
            <person name="Hultmark D."/>
            <person name="Huntley M.A."/>
            <person name="Jaffe D.B."/>
            <person name="Jagadeeshan S."/>
            <person name="Jeck W.R."/>
            <person name="Johnson J."/>
            <person name="Jones C.D."/>
            <person name="Jordan W.C."/>
            <person name="Karpen G.H."/>
            <person name="Kataoka E."/>
            <person name="Keightley P.D."/>
            <person name="Kheradpour P."/>
            <person name="Kirkness E.F."/>
            <person name="Koerich L.B."/>
            <person name="Kristiansen K."/>
            <person name="Kudrna D."/>
            <person name="Kulathinal R.J."/>
            <person name="Kumar S."/>
            <person name="Kwok R."/>
            <person name="Lander E."/>
            <person name="Langley C.H."/>
            <person name="Lapoint R."/>
            <person name="Lazzaro B.P."/>
            <person name="Lee S.J."/>
            <person name="Levesque L."/>
            <person name="Li R."/>
            <person name="Lin C.F."/>
            <person name="Lin M.F."/>
            <person name="Lindblad-Toh K."/>
            <person name="Llopart A."/>
            <person name="Long M."/>
            <person name="Low L."/>
            <person name="Lozovsky E."/>
            <person name="Lu J."/>
            <person name="Luo M."/>
            <person name="Machado C.A."/>
            <person name="Makalowski W."/>
            <person name="Marzo M."/>
            <person name="Matsuda M."/>
            <person name="Matzkin L."/>
            <person name="McAllister B."/>
            <person name="McBride C.S."/>
            <person name="McKernan B."/>
            <person name="McKernan K."/>
            <person name="Mendez-Lago M."/>
            <person name="Minx P."/>
            <person name="Mollenhauer M.U."/>
            <person name="Montooth K."/>
            <person name="Mount S.M."/>
            <person name="Mu X."/>
            <person name="Myers E."/>
            <person name="Negre B."/>
            <person name="Newfeld S."/>
            <person name="Nielsen R."/>
            <person name="Noor M.A."/>
            <person name="O'Grady P."/>
            <person name="Pachter L."/>
            <person name="Papaceit M."/>
            <person name="Parisi M.J."/>
            <person name="Parisi M."/>
            <person name="Parts L."/>
            <person name="Pedersen J.S."/>
            <person name="Pesole G."/>
            <person name="Phillippy A.M."/>
            <person name="Ponting C.P."/>
            <person name="Pop M."/>
            <person name="Porcelli D."/>
            <person name="Powell J.R."/>
            <person name="Prohaska S."/>
            <person name="Pruitt K."/>
            <person name="Puig M."/>
            <person name="Quesneville H."/>
            <person name="Ram K.R."/>
            <person name="Rand D."/>
            <person name="Rasmussen M.D."/>
            <person name="Reed L.K."/>
            <person name="Reenan R."/>
            <person name="Reily A."/>
            <person name="Remington K.A."/>
            <person name="Rieger T.T."/>
            <person name="Ritchie M.G."/>
            <person name="Robin C."/>
            <person name="Rogers Y.H."/>
            <person name="Rohde C."/>
            <person name="Rozas J."/>
            <person name="Rubenfield M.J."/>
            <person name="Ruiz A."/>
            <person name="Russo S."/>
            <person name="Salzberg S.L."/>
            <person name="Sanchez-Gracia A."/>
            <person name="Saranga D.J."/>
            <person name="Sato H."/>
            <person name="Schaeffer S.W."/>
            <person name="Schatz M.C."/>
            <person name="Schlenke T."/>
            <person name="Schwartz R."/>
            <person name="Segarra C."/>
            <person name="Singh R.S."/>
            <person name="Sirot L."/>
            <person name="Sirota M."/>
            <person name="Sisneros N.B."/>
            <person name="Smith C.D."/>
            <person name="Smith T.F."/>
            <person name="Spieth J."/>
            <person name="Stage D.E."/>
            <person name="Stark A."/>
            <person name="Stephan W."/>
            <person name="Strausberg R.L."/>
            <person name="Strempel S."/>
            <person name="Sturgill D."/>
            <person name="Sutton G."/>
            <person name="Sutton G.G."/>
            <person name="Tao W."/>
            <person name="Teichmann S."/>
            <person name="Tobari Y.N."/>
            <person name="Tomimura Y."/>
            <person name="Tsolas J.M."/>
            <person name="Valente V.L."/>
            <person name="Venter E."/>
            <person name="Venter J.C."/>
            <person name="Vicario S."/>
            <person name="Vieira F.G."/>
            <person name="Vilella A.J."/>
            <person name="Villasante A."/>
            <person name="Walenz B."/>
            <person name="Wang J."/>
            <person name="Wasserman M."/>
            <person name="Watts T."/>
            <person name="Wilson D."/>
            <person name="Wilson R.K."/>
            <person name="Wing R.A."/>
            <person name="Wolfner M.F."/>
            <person name="Wong A."/>
            <person name="Wong G.K."/>
            <person name="Wu C.I."/>
            <person name="Wu G."/>
            <person name="Yamamoto D."/>
            <person name="Yang H.P."/>
            <person name="Yang S.P."/>
            <person name="Yorke J.A."/>
            <person name="Yoshida K."/>
            <person name="Zdobnov E."/>
            <person name="Zhang P."/>
            <person name="Zhang Y."/>
            <person name="Zimin A.V."/>
            <person name="Baldwin J."/>
            <person name="Abdouelleil A."/>
            <person name="Abdulkadir J."/>
            <person name="Abebe A."/>
            <person name="Abera B."/>
            <person name="Abreu J."/>
            <person name="Acer S.C."/>
            <person name="Aftuck L."/>
            <person name="Alexander A."/>
            <person name="An P."/>
            <person name="Anderson E."/>
            <person name="Anderson S."/>
            <person name="Arachi H."/>
            <person name="Azer M."/>
            <person name="Bachantsang P."/>
            <person name="Barry A."/>
            <person name="Bayul T."/>
            <person name="Berlin A."/>
            <person name="Bessette D."/>
            <person name="Bloom T."/>
            <person name="Blye J."/>
            <person name="Boguslavskiy L."/>
            <person name="Bonnet C."/>
            <person name="Boukhgalter B."/>
            <person name="Bourzgui I."/>
            <person name="Brown A."/>
            <person name="Cahill P."/>
            <person name="Channer S."/>
            <person name="Cheshatsang Y."/>
            <person name="Chuda L."/>
            <person name="Citroen M."/>
            <person name="Collymore A."/>
            <person name="Cooke P."/>
            <person name="Costello M."/>
            <person name="D'Aco K."/>
            <person name="Daza R."/>
            <person name="De Haan G."/>
            <person name="DeGray S."/>
            <person name="DeMaso C."/>
            <person name="Dhargay N."/>
            <person name="Dooley K."/>
            <person name="Dooley E."/>
            <person name="Doricent M."/>
            <person name="Dorje P."/>
            <person name="Dorjee K."/>
            <person name="Dupes A."/>
            <person name="Elong R."/>
            <person name="Falk J."/>
            <person name="Farina A."/>
            <person name="Faro S."/>
            <person name="Ferguson D."/>
            <person name="Fisher S."/>
            <person name="Foley C.D."/>
            <person name="Franke A."/>
            <person name="Friedrich D."/>
            <person name="Gadbois L."/>
            <person name="Gearin G."/>
            <person name="Gearin C.R."/>
            <person name="Giannoukos G."/>
            <person name="Goode T."/>
            <person name="Graham J."/>
            <person name="Grandbois E."/>
            <person name="Grewal S."/>
            <person name="Gyaltsen K."/>
            <person name="Hafez N."/>
            <person name="Hagos B."/>
            <person name="Hall J."/>
            <person name="Henson C."/>
            <person name="Hollinger A."/>
            <person name="Honan T."/>
            <person name="Huard M.D."/>
            <person name="Hughes L."/>
            <person name="Hurhula B."/>
            <person name="Husby M.E."/>
            <person name="Kamat A."/>
            <person name="Kanga B."/>
            <person name="Kashin S."/>
            <person name="Khazanovich D."/>
            <person name="Kisner P."/>
            <person name="Lance K."/>
            <person name="Lara M."/>
            <person name="Lee W."/>
            <person name="Lennon N."/>
            <person name="Letendre F."/>
            <person name="LeVine R."/>
            <person name="Lipovsky A."/>
            <person name="Liu X."/>
            <person name="Liu J."/>
            <person name="Liu S."/>
            <person name="Lokyitsang T."/>
            <person name="Lokyitsang Y."/>
            <person name="Lubonja R."/>
            <person name="Lui A."/>
            <person name="MacDonald P."/>
            <person name="Magnisalis V."/>
            <person name="Maru K."/>
            <person name="Matthews C."/>
            <person name="McCusker W."/>
            <person name="McDonough S."/>
            <person name="Mehta T."/>
            <person name="Meldrim J."/>
            <person name="Meneus L."/>
            <person name="Mihai O."/>
            <person name="Mihalev A."/>
            <person name="Mihova T."/>
            <person name="Mittelman R."/>
            <person name="Mlenga V."/>
            <person name="Montmayeur A."/>
            <person name="Mulrain L."/>
            <person name="Navidi A."/>
            <person name="Naylor J."/>
            <person name="Negash T."/>
            <person name="Nguyen T."/>
            <person name="Nguyen N."/>
            <person name="Nicol R."/>
            <person name="Norbu C."/>
            <person name="Norbu N."/>
            <person name="Novod N."/>
            <person name="O'Neill B."/>
            <person name="Osman S."/>
            <person name="Markiewicz E."/>
            <person name="Oyono O.L."/>
            <person name="Patti C."/>
            <person name="Phunkhang P."/>
            <person name="Pierre F."/>
            <person name="Priest M."/>
            <person name="Raghuraman S."/>
            <person name="Rege F."/>
            <person name="Reyes R."/>
            <person name="Rise C."/>
            <person name="Rogov P."/>
            <person name="Ross K."/>
            <person name="Ryan E."/>
            <person name="Settipalli S."/>
            <person name="Shea T."/>
            <person name="Sherpa N."/>
            <person name="Shi L."/>
            <person name="Shih D."/>
            <person name="Sparrow T."/>
            <person name="Spaulding J."/>
            <person name="Stalker J."/>
            <person name="Stange-Thomann N."/>
            <person name="Stavropoulos S."/>
            <person name="Stone C."/>
            <person name="Strader C."/>
            <person name="Tesfaye S."/>
            <person name="Thomson T."/>
            <person name="Thoulutsang Y."/>
            <person name="Thoulutsang D."/>
            <person name="Topham K."/>
            <person name="Topping I."/>
            <person name="Tsamla T."/>
            <person name="Vassiliev H."/>
            <person name="Vo A."/>
            <person name="Wangchuk T."/>
            <person name="Wangdi T."/>
            <person name="Weiand M."/>
            <person name="Wilkinson J."/>
            <person name="Wilson A."/>
            <person name="Yadav S."/>
            <person name="Young G."/>
            <person name="Yu Q."/>
            <person name="Zembek L."/>
            <person name="Zhong D."/>
            <person name="Zimmer A."/>
            <person name="Zwirko Z."/>
            <person name="Jaffe D.B."/>
            <person name="Alvarez P."/>
            <person name="Brockman W."/>
            <person name="Butler J."/>
            <person name="Chin C."/>
            <person name="Gnerre S."/>
            <person name="Grabherr M."/>
            <person name="Kleber M."/>
            <person name="Mauceli E."/>
            <person name="MacCallum I."/>
        </authorList>
    </citation>
    <scope>NUCLEOTIDE SEQUENCE [LARGE SCALE GENOMIC DNA]</scope>
    <source>
        <strain evidence="21">Tucson 15287-2541.00</strain>
    </source>
</reference>
<evidence type="ECO:0000259" key="18">
    <source>
        <dbReference type="PROSITE" id="PS50157"/>
    </source>
</evidence>
<feature type="binding site" evidence="16">
    <location>
        <position position="61"/>
    </location>
    <ligand>
        <name>Zn(2+)</name>
        <dbReference type="ChEBI" id="CHEBI:29105"/>
    </ligand>
</feature>
<dbReference type="InterPro" id="IPR036236">
    <property type="entry name" value="Znf_C2H2_sf"/>
</dbReference>
<dbReference type="eggNOG" id="KOG1721">
    <property type="taxonomic scope" value="Eukaryota"/>
</dbReference>
<gene>
    <name evidence="20" type="primary">Dgri\GH15557</name>
    <name evidence="20" type="ORF">Dgri_GH15557</name>
</gene>
<feature type="domain" description="C2H2-type" evidence="18">
    <location>
        <begin position="204"/>
        <end position="231"/>
    </location>
</feature>
<dbReference type="OrthoDB" id="654211at2759"/>
<dbReference type="GO" id="GO:0030154">
    <property type="term" value="P:cell differentiation"/>
    <property type="evidence" value="ECO:0007669"/>
    <property type="project" value="UniProtKB-KW"/>
</dbReference>
<evidence type="ECO:0000256" key="10">
    <source>
        <dbReference type="ARBA" id="ARBA00023015"/>
    </source>
</evidence>
<feature type="domain" description="C2H2-type" evidence="18">
    <location>
        <begin position="176"/>
        <end position="203"/>
    </location>
</feature>
<dbReference type="HOGENOM" id="CLU_600308_0_0_1"/>
<evidence type="ECO:0000256" key="16">
    <source>
        <dbReference type="PROSITE-ProRule" id="PRU01263"/>
    </source>
</evidence>
<evidence type="ECO:0000256" key="12">
    <source>
        <dbReference type="ARBA" id="ARBA00023163"/>
    </source>
</evidence>
<evidence type="ECO:0000256" key="5">
    <source>
        <dbReference type="ARBA" id="ARBA00022737"/>
    </source>
</evidence>
<dbReference type="Pfam" id="PF00096">
    <property type="entry name" value="zf-C2H2"/>
    <property type="match status" value="1"/>
</dbReference>
<keyword evidence="9" id="KW-0726">Sexual differentiation</keyword>
<evidence type="ECO:0000256" key="11">
    <source>
        <dbReference type="ARBA" id="ARBA00023125"/>
    </source>
</evidence>
<dbReference type="InterPro" id="IPR050527">
    <property type="entry name" value="Snail/Krueppel_Znf"/>
</dbReference>
<dbReference type="GO" id="GO:0016607">
    <property type="term" value="C:nuclear speck"/>
    <property type="evidence" value="ECO:0007669"/>
    <property type="project" value="UniProtKB-SubCell"/>
</dbReference>
<accession>B4J1D8</accession>
<dbReference type="FunFam" id="3.30.160.60:FF:001156">
    <property type="entry name" value="Zinc finger protein 407"/>
    <property type="match status" value="1"/>
</dbReference>
<evidence type="ECO:0000256" key="2">
    <source>
        <dbReference type="ARBA" id="ARBA00006991"/>
    </source>
</evidence>
<dbReference type="PhylomeDB" id="B4J1D8"/>
<feature type="region of interest" description="Disordered" evidence="17">
    <location>
        <begin position="259"/>
        <end position="373"/>
    </location>
</feature>
<evidence type="ECO:0000256" key="9">
    <source>
        <dbReference type="ARBA" id="ARBA00022928"/>
    </source>
</evidence>
<dbReference type="AlphaFoldDB" id="B4J1D8"/>
<evidence type="ECO:0000313" key="20">
    <source>
        <dbReference type="EMBL" id="EDV95829.1"/>
    </source>
</evidence>
<feature type="domain" description="C2H2-type" evidence="18">
    <location>
        <begin position="232"/>
        <end position="257"/>
    </location>
</feature>
<keyword evidence="5" id="KW-0677">Repeat</keyword>
<evidence type="ECO:0000256" key="13">
    <source>
        <dbReference type="ARBA" id="ARBA00023242"/>
    </source>
</evidence>
<comment type="subcellular location">
    <subcellularLocation>
        <location evidence="1">Nucleus speckle</location>
    </subcellularLocation>
</comment>
<dbReference type="GO" id="GO:0006397">
    <property type="term" value="P:mRNA processing"/>
    <property type="evidence" value="ECO:0007669"/>
    <property type="project" value="InterPro"/>
</dbReference>
<name>B4J1D8_DROGR</name>
<dbReference type="GO" id="GO:0000981">
    <property type="term" value="F:DNA-binding transcription factor activity, RNA polymerase II-specific"/>
    <property type="evidence" value="ECO:0007669"/>
    <property type="project" value="TreeGrafter"/>
</dbReference>
<evidence type="ECO:0000313" key="21">
    <source>
        <dbReference type="Proteomes" id="UP000001070"/>
    </source>
</evidence>
<dbReference type="PANTHER" id="PTHR24388:SF54">
    <property type="entry name" value="PROTEIN ESCARGOT"/>
    <property type="match status" value="1"/>
</dbReference>
<feature type="binding site" evidence="16">
    <location>
        <position position="9"/>
    </location>
    <ligand>
        <name>Zn(2+)</name>
        <dbReference type="ChEBI" id="CHEBI:29105"/>
    </ligand>
</feature>
<organism evidence="21">
    <name type="scientific">Drosophila grimshawi</name>
    <name type="common">Hawaiian fruit fly</name>
    <name type="synonym">Idiomyia grimshawi</name>
    <dbReference type="NCBI Taxonomy" id="7222"/>
    <lineage>
        <taxon>Eukaryota</taxon>
        <taxon>Metazoa</taxon>
        <taxon>Ecdysozoa</taxon>
        <taxon>Arthropoda</taxon>
        <taxon>Hexapoda</taxon>
        <taxon>Insecta</taxon>
        <taxon>Pterygota</taxon>
        <taxon>Neoptera</taxon>
        <taxon>Endopterygota</taxon>
        <taxon>Diptera</taxon>
        <taxon>Brachycera</taxon>
        <taxon>Muscomorpha</taxon>
        <taxon>Ephydroidea</taxon>
        <taxon>Drosophilidae</taxon>
        <taxon>Drosophila</taxon>
        <taxon>Hawaiian Drosophila</taxon>
    </lineage>
</organism>
<evidence type="ECO:0000256" key="17">
    <source>
        <dbReference type="SAM" id="MobiDB-lite"/>
    </source>
</evidence>
<keyword evidence="13" id="KW-0539">Nucleus</keyword>
<evidence type="ECO:0000256" key="4">
    <source>
        <dbReference type="ARBA" id="ARBA00022723"/>
    </source>
</evidence>
<keyword evidence="4 16" id="KW-0479">Metal-binding</keyword>
<evidence type="ECO:0000256" key="7">
    <source>
        <dbReference type="ARBA" id="ARBA00022782"/>
    </source>
</evidence>
<dbReference type="SMR" id="B4J1D8"/>
<dbReference type="Pfam" id="PF07776">
    <property type="entry name" value="zf-AD"/>
    <property type="match status" value="1"/>
</dbReference>
<evidence type="ECO:0000259" key="19">
    <source>
        <dbReference type="PROSITE" id="PS51915"/>
    </source>
</evidence>
<feature type="binding site" evidence="16">
    <location>
        <position position="6"/>
    </location>
    <ligand>
        <name>Zn(2+)</name>
        <dbReference type="ChEBI" id="CHEBI:29105"/>
    </ligand>
</feature>
<dbReference type="Gene3D" id="3.40.1800.20">
    <property type="match status" value="1"/>
</dbReference>